<dbReference type="Pfam" id="PF00825">
    <property type="entry name" value="Ribonuclease_P"/>
    <property type="match status" value="1"/>
</dbReference>
<evidence type="ECO:0000313" key="9">
    <source>
        <dbReference type="EMBL" id="AKT90960.2"/>
    </source>
</evidence>
<evidence type="ECO:0000256" key="3">
    <source>
        <dbReference type="ARBA" id="ARBA00022722"/>
    </source>
</evidence>
<comment type="similarity">
    <text evidence="7">Belongs to the RnpA family.</text>
</comment>
<keyword evidence="3 7" id="KW-0540">Nuclease</keyword>
<keyword evidence="5 7" id="KW-0378">Hydrolase</keyword>
<evidence type="ECO:0000256" key="2">
    <source>
        <dbReference type="ARBA" id="ARBA00022694"/>
    </source>
</evidence>
<evidence type="ECO:0000256" key="7">
    <source>
        <dbReference type="HAMAP-Rule" id="MF_00227"/>
    </source>
</evidence>
<dbReference type="EC" id="3.1.26.5" evidence="7 8"/>
<dbReference type="AlphaFoldDB" id="A0AAU8UEP2"/>
<dbReference type="InterPro" id="IPR000100">
    <property type="entry name" value="RNase_P"/>
</dbReference>
<evidence type="ECO:0000256" key="6">
    <source>
        <dbReference type="ARBA" id="ARBA00022884"/>
    </source>
</evidence>
<dbReference type="PANTHER" id="PTHR33992">
    <property type="entry name" value="RIBONUCLEASE P PROTEIN COMPONENT"/>
    <property type="match status" value="1"/>
</dbReference>
<keyword evidence="4 7" id="KW-0255">Endonuclease</keyword>
<evidence type="ECO:0000256" key="8">
    <source>
        <dbReference type="NCBIfam" id="TIGR00188"/>
    </source>
</evidence>
<dbReference type="NCBIfam" id="TIGR00188">
    <property type="entry name" value="rnpA"/>
    <property type="match status" value="1"/>
</dbReference>
<dbReference type="InterPro" id="IPR020568">
    <property type="entry name" value="Ribosomal_Su5_D2-typ_SF"/>
</dbReference>
<dbReference type="GO" id="GO:0000049">
    <property type="term" value="F:tRNA binding"/>
    <property type="evidence" value="ECO:0007669"/>
    <property type="project" value="UniProtKB-UniRule"/>
</dbReference>
<evidence type="ECO:0000256" key="1">
    <source>
        <dbReference type="ARBA" id="ARBA00002663"/>
    </source>
</evidence>
<evidence type="ECO:0000256" key="5">
    <source>
        <dbReference type="ARBA" id="ARBA00022801"/>
    </source>
</evidence>
<comment type="function">
    <text evidence="1 7">RNaseP catalyzes the removal of the 5'-leader sequence from pre-tRNA to produce the mature 5'-terminus. It can also cleave other RNA substrates such as 4.5S RNA. The protein component plays an auxiliary but essential role in vivo by binding to the 5'-leader sequence and broadening the substrate specificity of the ribozyme.</text>
</comment>
<dbReference type="GO" id="GO:0042781">
    <property type="term" value="F:3'-tRNA processing endoribonuclease activity"/>
    <property type="evidence" value="ECO:0007669"/>
    <property type="project" value="TreeGrafter"/>
</dbReference>
<proteinExistence type="inferred from homology"/>
<comment type="subunit">
    <text evidence="7">Consists of a catalytic RNA component (M1 or rnpB) and a protein subunit.</text>
</comment>
<protein>
    <recommendedName>
        <fullName evidence="7 8">Ribonuclease P protein component</fullName>
        <shortName evidence="7">RNase P protein</shortName>
        <shortName evidence="7">RNaseP protein</shortName>
        <ecNumber evidence="7 8">3.1.26.5</ecNumber>
    </recommendedName>
    <alternativeName>
        <fullName evidence="7">Protein C5</fullName>
    </alternativeName>
</protein>
<organism evidence="9 10">
    <name type="scientific">Campylobacter ureolyticus RIGS 9880</name>
    <dbReference type="NCBI Taxonomy" id="1032069"/>
    <lineage>
        <taxon>Bacteria</taxon>
        <taxon>Pseudomonadati</taxon>
        <taxon>Campylobacterota</taxon>
        <taxon>Epsilonproteobacteria</taxon>
        <taxon>Campylobacterales</taxon>
        <taxon>Campylobacteraceae</taxon>
        <taxon>Campylobacter</taxon>
    </lineage>
</organism>
<dbReference type="InterPro" id="IPR014721">
    <property type="entry name" value="Ribsml_uS5_D2-typ_fold_subgr"/>
</dbReference>
<dbReference type="EMBL" id="CP012195">
    <property type="protein sequence ID" value="AKT90960.2"/>
    <property type="molecule type" value="Genomic_DNA"/>
</dbReference>
<keyword evidence="2 7" id="KW-0819">tRNA processing</keyword>
<dbReference type="InterPro" id="IPR020539">
    <property type="entry name" value="RNase_P_CS"/>
</dbReference>
<dbReference type="GO" id="GO:0001682">
    <property type="term" value="P:tRNA 5'-leader removal"/>
    <property type="evidence" value="ECO:0007669"/>
    <property type="project" value="UniProtKB-UniRule"/>
</dbReference>
<evidence type="ECO:0000256" key="4">
    <source>
        <dbReference type="ARBA" id="ARBA00022759"/>
    </source>
</evidence>
<gene>
    <name evidence="7 9" type="primary">rnpA</name>
    <name evidence="9" type="ORF">CUREO_1113</name>
</gene>
<name>A0AAU8UEP2_9BACT</name>
<dbReference type="GO" id="GO:0030677">
    <property type="term" value="C:ribonuclease P complex"/>
    <property type="evidence" value="ECO:0007669"/>
    <property type="project" value="TreeGrafter"/>
</dbReference>
<dbReference type="GO" id="GO:0004526">
    <property type="term" value="F:ribonuclease P activity"/>
    <property type="evidence" value="ECO:0007669"/>
    <property type="project" value="UniProtKB-UniRule"/>
</dbReference>
<dbReference type="SUPFAM" id="SSF54211">
    <property type="entry name" value="Ribosomal protein S5 domain 2-like"/>
    <property type="match status" value="1"/>
</dbReference>
<dbReference type="KEGG" id="cure:CUREO_1113"/>
<dbReference type="Gene3D" id="3.30.230.10">
    <property type="match status" value="1"/>
</dbReference>
<keyword evidence="6 7" id="KW-0694">RNA-binding</keyword>
<accession>A0AAU8UEP2</accession>
<dbReference type="HAMAP" id="MF_00227">
    <property type="entry name" value="RNase_P"/>
    <property type="match status" value="1"/>
</dbReference>
<comment type="catalytic activity">
    <reaction evidence="7">
        <text>Endonucleolytic cleavage of RNA, removing 5'-extranucleotides from tRNA precursor.</text>
        <dbReference type="EC" id="3.1.26.5"/>
    </reaction>
</comment>
<reference evidence="9 10" key="1">
    <citation type="journal article" date="2015" name="Genome Announc.">
        <title>Complete Genome Sequence of the Campylobacter ureolyticus Clinical Isolate RIGS 9880.</title>
        <authorList>
            <person name="Miller W.G."/>
            <person name="Yee E."/>
            <person name="On S.L."/>
            <person name="Andersen L.P."/>
            <person name="Bono J.L."/>
        </authorList>
    </citation>
    <scope>NUCLEOTIDE SEQUENCE [LARGE SCALE GENOMIC DNA]</scope>
    <source>
        <strain evidence="9 10">RIGS 9880</strain>
    </source>
</reference>
<dbReference type="Proteomes" id="UP000063971">
    <property type="component" value="Chromosome"/>
</dbReference>
<evidence type="ECO:0000313" key="10">
    <source>
        <dbReference type="Proteomes" id="UP000063971"/>
    </source>
</evidence>
<sequence length="111" mass="12833">MGCLIEFSAINKADEFKKVYEMAKKWHTEFAVVYFLASDDRKFTAIASKKVGKAVIRNRAKRVLRAAFANMGYDLKSGFYIIIAKPSIINFSFDSIKKSLRWSFRKMDAFK</sequence>
<dbReference type="PROSITE" id="PS00648">
    <property type="entry name" value="RIBONUCLEASE_P"/>
    <property type="match status" value="1"/>
</dbReference>
<dbReference type="PANTHER" id="PTHR33992:SF1">
    <property type="entry name" value="RIBONUCLEASE P PROTEIN COMPONENT"/>
    <property type="match status" value="1"/>
</dbReference>